<evidence type="ECO:0000313" key="2">
    <source>
        <dbReference type="Proteomes" id="UP001344906"/>
    </source>
</evidence>
<dbReference type="Proteomes" id="UP001344906">
    <property type="component" value="Unassembled WGS sequence"/>
</dbReference>
<sequence length="61" mass="6895">MGTLDIISMTSFFDDFATLKFTKYYDKRCLNKQMQVIKKDGTQSGNSDARTCNNIWCGDGA</sequence>
<name>A0ABQ6FQU7_9CHLR</name>
<accession>A0ABQ6FQU7</accession>
<organism evidence="1 2">
    <name type="scientific">Dictyobacter halimunensis</name>
    <dbReference type="NCBI Taxonomy" id="3026934"/>
    <lineage>
        <taxon>Bacteria</taxon>
        <taxon>Bacillati</taxon>
        <taxon>Chloroflexota</taxon>
        <taxon>Ktedonobacteria</taxon>
        <taxon>Ktedonobacterales</taxon>
        <taxon>Dictyobacteraceae</taxon>
        <taxon>Dictyobacter</taxon>
    </lineage>
</organism>
<comment type="caution">
    <text evidence="1">The sequence shown here is derived from an EMBL/GenBank/DDBJ whole genome shotgun (WGS) entry which is preliminary data.</text>
</comment>
<evidence type="ECO:0000313" key="1">
    <source>
        <dbReference type="EMBL" id="GLV56639.1"/>
    </source>
</evidence>
<keyword evidence="2" id="KW-1185">Reference proteome</keyword>
<protein>
    <submittedName>
        <fullName evidence="1">Uncharacterized protein</fullName>
    </submittedName>
</protein>
<reference evidence="1 2" key="1">
    <citation type="submission" date="2023-02" db="EMBL/GenBank/DDBJ databases">
        <title>Dictyobacter halimunensis sp. nov., a new member of the class Ktedonobacteria from forest soil in a geothermal area.</title>
        <authorList>
            <person name="Rachmania M.K."/>
            <person name="Ningsih F."/>
            <person name="Sakai Y."/>
            <person name="Yabe S."/>
            <person name="Yokota A."/>
            <person name="Sjamsuridzal W."/>
        </authorList>
    </citation>
    <scope>NUCLEOTIDE SEQUENCE [LARGE SCALE GENOMIC DNA]</scope>
    <source>
        <strain evidence="1 2">S3.2.2.5</strain>
    </source>
</reference>
<proteinExistence type="predicted"/>
<gene>
    <name evidence="1" type="ORF">KDH_34780</name>
</gene>
<dbReference type="EMBL" id="BSRI01000002">
    <property type="protein sequence ID" value="GLV56639.1"/>
    <property type="molecule type" value="Genomic_DNA"/>
</dbReference>